<sequence>MPDPVDVATRITLRIVFILFLLWLVLTLRFYLVWAFGALMIVAALDPLVTRLERLKIPRSLSSVVVLLGLLSISVWLVSLVIPPLVSQIQALIQNLPEFLEGAVETLTFWGQKNIDPRLQRVLEQFAGNLSQRLLSGTGDVIRFGQSLIGGIFMLGTFVVLTLYLLIEYPRVVKSFISLLPKEQQGLAEQKITVINLRLGGWLRGQILLVLIIGGASWVGLSLLQIPYALPLSLVAGVLEIVPTLGPLLASIPAIVLGLAISPWKALSVALLYFFIQQVENTVVVPKVMQHSVGLDPVLVLIVLTLGGKFLGLAGLLVSIPATLVLWVLWGRGLKK</sequence>
<proteinExistence type="inferred from homology"/>
<organism evidence="7 8">
    <name type="scientific">candidate division CPR3 bacterium 4484_211</name>
    <dbReference type="NCBI Taxonomy" id="1968527"/>
    <lineage>
        <taxon>Bacteria</taxon>
        <taxon>Bacteria division CPR3</taxon>
    </lineage>
</organism>
<protein>
    <recommendedName>
        <fullName evidence="9">AI-2E family transporter</fullName>
    </recommendedName>
</protein>
<evidence type="ECO:0000256" key="5">
    <source>
        <dbReference type="ARBA" id="ARBA00023136"/>
    </source>
</evidence>
<evidence type="ECO:0000313" key="8">
    <source>
        <dbReference type="Proteomes" id="UP000192520"/>
    </source>
</evidence>
<evidence type="ECO:0000256" key="1">
    <source>
        <dbReference type="ARBA" id="ARBA00004141"/>
    </source>
</evidence>
<comment type="similarity">
    <text evidence="2">Belongs to the autoinducer-2 exporter (AI-2E) (TC 2.A.86) family.</text>
</comment>
<evidence type="ECO:0000313" key="7">
    <source>
        <dbReference type="EMBL" id="OQX51246.1"/>
    </source>
</evidence>
<dbReference type="STRING" id="1968527.B5M47_01680"/>
<dbReference type="Proteomes" id="UP000192520">
    <property type="component" value="Unassembled WGS sequence"/>
</dbReference>
<feature type="transmembrane region" description="Helical" evidence="6">
    <location>
        <begin position="207"/>
        <end position="230"/>
    </location>
</feature>
<accession>A0A1W9NYM5</accession>
<dbReference type="Pfam" id="PF01594">
    <property type="entry name" value="AI-2E_transport"/>
    <property type="match status" value="1"/>
</dbReference>
<comment type="caution">
    <text evidence="7">The sequence shown here is derived from an EMBL/GenBank/DDBJ whole genome shotgun (WGS) entry which is preliminary data.</text>
</comment>
<feature type="transmembrane region" description="Helical" evidence="6">
    <location>
        <begin position="310"/>
        <end position="330"/>
    </location>
</feature>
<feature type="transmembrane region" description="Helical" evidence="6">
    <location>
        <begin position="144"/>
        <end position="167"/>
    </location>
</feature>
<dbReference type="GO" id="GO:0055085">
    <property type="term" value="P:transmembrane transport"/>
    <property type="evidence" value="ECO:0007669"/>
    <property type="project" value="TreeGrafter"/>
</dbReference>
<dbReference type="EMBL" id="MZGJ01000006">
    <property type="protein sequence ID" value="OQX51246.1"/>
    <property type="molecule type" value="Genomic_DNA"/>
</dbReference>
<evidence type="ECO:0000256" key="2">
    <source>
        <dbReference type="ARBA" id="ARBA00009773"/>
    </source>
</evidence>
<feature type="transmembrane region" description="Helical" evidence="6">
    <location>
        <begin position="250"/>
        <end position="276"/>
    </location>
</feature>
<keyword evidence="3 6" id="KW-0812">Transmembrane</keyword>
<keyword evidence="4 6" id="KW-1133">Transmembrane helix</keyword>
<dbReference type="PANTHER" id="PTHR21716:SF62">
    <property type="entry name" value="TRANSPORT PROTEIN YDBI-RELATED"/>
    <property type="match status" value="1"/>
</dbReference>
<feature type="transmembrane region" description="Helical" evidence="6">
    <location>
        <begin position="7"/>
        <end position="25"/>
    </location>
</feature>
<gene>
    <name evidence="7" type="ORF">B5M47_01680</name>
</gene>
<dbReference type="PANTHER" id="PTHR21716">
    <property type="entry name" value="TRANSMEMBRANE PROTEIN"/>
    <property type="match status" value="1"/>
</dbReference>
<keyword evidence="5 6" id="KW-0472">Membrane</keyword>
<evidence type="ECO:0000256" key="6">
    <source>
        <dbReference type="SAM" id="Phobius"/>
    </source>
</evidence>
<evidence type="ECO:0008006" key="9">
    <source>
        <dbReference type="Google" id="ProtNLM"/>
    </source>
</evidence>
<comment type="subcellular location">
    <subcellularLocation>
        <location evidence="1">Membrane</location>
        <topology evidence="1">Multi-pass membrane protein</topology>
    </subcellularLocation>
</comment>
<dbReference type="InterPro" id="IPR002549">
    <property type="entry name" value="AI-2E-like"/>
</dbReference>
<evidence type="ECO:0000256" key="3">
    <source>
        <dbReference type="ARBA" id="ARBA00022692"/>
    </source>
</evidence>
<evidence type="ECO:0000256" key="4">
    <source>
        <dbReference type="ARBA" id="ARBA00022989"/>
    </source>
</evidence>
<feature type="transmembrane region" description="Helical" evidence="6">
    <location>
        <begin position="61"/>
        <end position="82"/>
    </location>
</feature>
<dbReference type="AlphaFoldDB" id="A0A1W9NYM5"/>
<reference evidence="8" key="1">
    <citation type="submission" date="2017-03" db="EMBL/GenBank/DDBJ databases">
        <title>Novel pathways for hydrocarbon cycling and metabolic interdependencies in hydrothermal sediment communities.</title>
        <authorList>
            <person name="Dombrowski N."/>
            <person name="Seitz K."/>
            <person name="Teske A."/>
            <person name="Baker B."/>
        </authorList>
    </citation>
    <scope>NUCLEOTIDE SEQUENCE [LARGE SCALE GENOMIC DNA]</scope>
</reference>
<name>A0A1W9NYM5_UNCC3</name>
<feature type="transmembrane region" description="Helical" evidence="6">
    <location>
        <begin position="31"/>
        <end position="49"/>
    </location>
</feature>
<dbReference type="GO" id="GO:0016020">
    <property type="term" value="C:membrane"/>
    <property type="evidence" value="ECO:0007669"/>
    <property type="project" value="UniProtKB-SubCell"/>
</dbReference>